<evidence type="ECO:0000256" key="5">
    <source>
        <dbReference type="ARBA" id="ARBA00022692"/>
    </source>
</evidence>
<dbReference type="Proteomes" id="UP000663305">
    <property type="component" value="Chromosome"/>
</dbReference>
<organism evidence="10 11">
    <name type="scientific">Halapricum desulfuricans</name>
    <dbReference type="NCBI Taxonomy" id="2841257"/>
    <lineage>
        <taxon>Archaea</taxon>
        <taxon>Methanobacteriati</taxon>
        <taxon>Methanobacteriota</taxon>
        <taxon>Stenosarchaea group</taxon>
        <taxon>Halobacteria</taxon>
        <taxon>Halobacteriales</taxon>
        <taxon>Haloarculaceae</taxon>
        <taxon>Halapricum</taxon>
    </lineage>
</organism>
<keyword evidence="6 8" id="KW-1133">Transmembrane helix</keyword>
<evidence type="ECO:0000256" key="3">
    <source>
        <dbReference type="ARBA" id="ARBA00022676"/>
    </source>
</evidence>
<sequence length="643" mass="70512">MWLPSPLDRARRQVREDLAADPYLKYILLLSALLSSFWLWHRLPNFATRDERWRVVDVMEVAGFVVNDGFGLETLQEGTKYWRVFGPTLYLYALVALPAIAIAVLIGDASAFGDIFGALGTDFYAHWQSIPAWLWWATVLPARLTNVAFAVGSVYLLYRIGTHVRDRPTGRLAALLLALTWAVIVLAHEAGEDIPALFCVLLVFYLAVRYVETGSRRLFLAGSAIGGVAIAFKPTAGVTAMLLGVAYLLRVGRADDPTRALLRPELLVGGPLLAVFTIYLSFPSAVLNTIPSGASGSVLAELWDGPEVILDRVDRVAGEKTSSHGWLSRPAWWWYVRGSANGLGWPLALASVAGIAAGVGALGRRAFAALARESDDAGRGRPTVSLETAAIALALSVIAVMTGVYSTWAYFRTHHLLPMFPMGILLVALALQWLDTDRERVARTLAIVLIVSTAIYAGVGTVGYASQPRDDAVGWLQAHGGADATVETYAGDSQEAAVPHGWTVYRPTAGTDGLPRGEWMQNVERRCPDYVVLNYQRAMIWLAPDNHSQLSDRWTRPGDAEYVRDLLAEGGPYETENAPYPYDVAARFGREPPFLEDGQPYDRTWNVIRTGIFPRTIQYGDPQDVGVYGYTVVLERTGECDEP</sequence>
<evidence type="ECO:0000256" key="6">
    <source>
        <dbReference type="ARBA" id="ARBA00022989"/>
    </source>
</evidence>
<name>A0A897NQR9_9EURY</name>
<reference evidence="10" key="1">
    <citation type="submission" date="2020-11" db="EMBL/GenBank/DDBJ databases">
        <title>Carbohydrate-dependent, anaerobic sulfur respiration: A novel catabolism in halophilic archaea.</title>
        <authorList>
            <person name="Sorokin D.Y."/>
            <person name="Messina E."/>
            <person name="Smedile F."/>
            <person name="La Cono V."/>
            <person name="Hallsworth J.E."/>
            <person name="Yakimov M.M."/>
        </authorList>
    </citation>
    <scope>NUCLEOTIDE SEQUENCE</scope>
    <source>
        <strain evidence="10">HSR-Bgl</strain>
    </source>
</reference>
<feature type="transmembrane region" description="Helical" evidence="8">
    <location>
        <begin position="343"/>
        <end position="363"/>
    </location>
</feature>
<dbReference type="GeneID" id="68861668"/>
<dbReference type="EMBL" id="CP064789">
    <property type="protein sequence ID" value="QSG12546.1"/>
    <property type="molecule type" value="Genomic_DNA"/>
</dbReference>
<dbReference type="AlphaFoldDB" id="A0A897NQR9"/>
<dbReference type="PANTHER" id="PTHR33908:SF11">
    <property type="entry name" value="MEMBRANE PROTEIN"/>
    <property type="match status" value="1"/>
</dbReference>
<feature type="transmembrane region" description="Helical" evidence="8">
    <location>
        <begin position="23"/>
        <end position="40"/>
    </location>
</feature>
<comment type="subcellular location">
    <subcellularLocation>
        <location evidence="1">Cell membrane</location>
        <topology evidence="1">Multi-pass membrane protein</topology>
    </subcellularLocation>
</comment>
<dbReference type="GO" id="GO:0005886">
    <property type="term" value="C:plasma membrane"/>
    <property type="evidence" value="ECO:0007669"/>
    <property type="project" value="UniProtKB-SubCell"/>
</dbReference>
<keyword evidence="2" id="KW-1003">Cell membrane</keyword>
<dbReference type="GO" id="GO:0008610">
    <property type="term" value="P:lipid biosynthetic process"/>
    <property type="evidence" value="ECO:0007669"/>
    <property type="project" value="UniProtKB-ARBA"/>
</dbReference>
<evidence type="ECO:0000259" key="9">
    <source>
        <dbReference type="Pfam" id="PF13231"/>
    </source>
</evidence>
<evidence type="ECO:0000256" key="7">
    <source>
        <dbReference type="ARBA" id="ARBA00023136"/>
    </source>
</evidence>
<gene>
    <name evidence="10" type="primary">arnT3</name>
    <name evidence="10" type="ORF">HSBGL_2139</name>
</gene>
<dbReference type="InterPro" id="IPR050297">
    <property type="entry name" value="LipidA_mod_glycosyltrf_83"/>
</dbReference>
<dbReference type="RefSeq" id="WP_229124470.1">
    <property type="nucleotide sequence ID" value="NZ_CP064789.1"/>
</dbReference>
<proteinExistence type="predicted"/>
<keyword evidence="3" id="KW-0328">Glycosyltransferase</keyword>
<keyword evidence="5 8" id="KW-0812">Transmembrane</keyword>
<keyword evidence="7 8" id="KW-0472">Membrane</keyword>
<feature type="transmembrane region" description="Helical" evidence="8">
    <location>
        <begin position="89"/>
        <end position="113"/>
    </location>
</feature>
<evidence type="ECO:0000256" key="1">
    <source>
        <dbReference type="ARBA" id="ARBA00004651"/>
    </source>
</evidence>
<dbReference type="InterPro" id="IPR038731">
    <property type="entry name" value="RgtA/B/C-like"/>
</dbReference>
<evidence type="ECO:0000256" key="2">
    <source>
        <dbReference type="ARBA" id="ARBA00022475"/>
    </source>
</evidence>
<dbReference type="Pfam" id="PF13231">
    <property type="entry name" value="PMT_2"/>
    <property type="match status" value="1"/>
</dbReference>
<evidence type="ECO:0000313" key="11">
    <source>
        <dbReference type="Proteomes" id="UP000663305"/>
    </source>
</evidence>
<evidence type="ECO:0000256" key="4">
    <source>
        <dbReference type="ARBA" id="ARBA00022679"/>
    </source>
</evidence>
<evidence type="ECO:0000313" key="10">
    <source>
        <dbReference type="EMBL" id="QSG12546.1"/>
    </source>
</evidence>
<feature type="transmembrane region" description="Helical" evidence="8">
    <location>
        <begin position="416"/>
        <end position="434"/>
    </location>
</feature>
<feature type="transmembrane region" description="Helical" evidence="8">
    <location>
        <begin position="170"/>
        <end position="188"/>
    </location>
</feature>
<feature type="transmembrane region" description="Helical" evidence="8">
    <location>
        <begin position="218"/>
        <end position="249"/>
    </location>
</feature>
<keyword evidence="4 10" id="KW-0808">Transferase</keyword>
<feature type="domain" description="Glycosyltransferase RgtA/B/C/D-like" evidence="9">
    <location>
        <begin position="140"/>
        <end position="250"/>
    </location>
</feature>
<feature type="transmembrane region" description="Helical" evidence="8">
    <location>
        <begin position="133"/>
        <end position="158"/>
    </location>
</feature>
<feature type="transmembrane region" description="Helical" evidence="8">
    <location>
        <begin position="384"/>
        <end position="410"/>
    </location>
</feature>
<evidence type="ECO:0000256" key="8">
    <source>
        <dbReference type="SAM" id="Phobius"/>
    </source>
</evidence>
<feature type="transmembrane region" description="Helical" evidence="8">
    <location>
        <begin position="446"/>
        <end position="465"/>
    </location>
</feature>
<dbReference type="GO" id="GO:0016763">
    <property type="term" value="F:pentosyltransferase activity"/>
    <property type="evidence" value="ECO:0007669"/>
    <property type="project" value="TreeGrafter"/>
</dbReference>
<feature type="transmembrane region" description="Helical" evidence="8">
    <location>
        <begin position="194"/>
        <end position="211"/>
    </location>
</feature>
<protein>
    <submittedName>
        <fullName evidence="10">Glycosyltransferase of PMT family</fullName>
    </submittedName>
</protein>
<dbReference type="PANTHER" id="PTHR33908">
    <property type="entry name" value="MANNOSYLTRANSFERASE YKCB-RELATED"/>
    <property type="match status" value="1"/>
</dbReference>
<accession>A0A897NQR9</accession>